<accession>A0A5C5YMI9</accession>
<protein>
    <submittedName>
        <fullName evidence="1">Uncharacterized protein</fullName>
    </submittedName>
</protein>
<evidence type="ECO:0000313" key="1">
    <source>
        <dbReference type="EMBL" id="TWT76017.1"/>
    </source>
</evidence>
<gene>
    <name evidence="1" type="ORF">Pla123a_28030</name>
</gene>
<proteinExistence type="predicted"/>
<comment type="caution">
    <text evidence="1">The sequence shown here is derived from an EMBL/GenBank/DDBJ whole genome shotgun (WGS) entry which is preliminary data.</text>
</comment>
<dbReference type="EMBL" id="SJPO01000006">
    <property type="protein sequence ID" value="TWT76017.1"/>
    <property type="molecule type" value="Genomic_DNA"/>
</dbReference>
<dbReference type="OrthoDB" id="275608at2"/>
<sequence length="109" mass="11874">MTGTSRVLLIAIPCLVALSWGSQWLGAQQPVTLPPAQVGLVTHVIEQEGRPHTVVVADVNRAVVAVYHIDPLSGKLALKSVRNVSWDLQMLQFNSESPLPEEVRSGLER</sequence>
<evidence type="ECO:0000313" key="2">
    <source>
        <dbReference type="Proteomes" id="UP000318478"/>
    </source>
</evidence>
<dbReference type="Proteomes" id="UP000318478">
    <property type="component" value="Unassembled WGS sequence"/>
</dbReference>
<name>A0A5C5YMI9_9BACT</name>
<keyword evidence="2" id="KW-1185">Reference proteome</keyword>
<dbReference type="RefSeq" id="WP_146587909.1">
    <property type="nucleotide sequence ID" value="NZ_SJPO01000006.1"/>
</dbReference>
<reference evidence="1 2" key="1">
    <citation type="submission" date="2019-02" db="EMBL/GenBank/DDBJ databases">
        <title>Deep-cultivation of Planctomycetes and their phenomic and genomic characterization uncovers novel biology.</title>
        <authorList>
            <person name="Wiegand S."/>
            <person name="Jogler M."/>
            <person name="Boedeker C."/>
            <person name="Pinto D."/>
            <person name="Vollmers J."/>
            <person name="Rivas-Marin E."/>
            <person name="Kohn T."/>
            <person name="Peeters S.H."/>
            <person name="Heuer A."/>
            <person name="Rast P."/>
            <person name="Oberbeckmann S."/>
            <person name="Bunk B."/>
            <person name="Jeske O."/>
            <person name="Meyerdierks A."/>
            <person name="Storesund J.E."/>
            <person name="Kallscheuer N."/>
            <person name="Luecker S."/>
            <person name="Lage O.M."/>
            <person name="Pohl T."/>
            <person name="Merkel B.J."/>
            <person name="Hornburger P."/>
            <person name="Mueller R.-W."/>
            <person name="Bruemmer F."/>
            <person name="Labrenz M."/>
            <person name="Spormann A.M."/>
            <person name="Op Den Camp H."/>
            <person name="Overmann J."/>
            <person name="Amann R."/>
            <person name="Jetten M.S.M."/>
            <person name="Mascher T."/>
            <person name="Medema M.H."/>
            <person name="Devos D.P."/>
            <person name="Kaster A.-K."/>
            <person name="Ovreas L."/>
            <person name="Rohde M."/>
            <person name="Galperin M.Y."/>
            <person name="Jogler C."/>
        </authorList>
    </citation>
    <scope>NUCLEOTIDE SEQUENCE [LARGE SCALE GENOMIC DNA]</scope>
    <source>
        <strain evidence="1 2">Pla123a</strain>
    </source>
</reference>
<organism evidence="1 2">
    <name type="scientific">Posidoniimonas polymericola</name>
    <dbReference type="NCBI Taxonomy" id="2528002"/>
    <lineage>
        <taxon>Bacteria</taxon>
        <taxon>Pseudomonadati</taxon>
        <taxon>Planctomycetota</taxon>
        <taxon>Planctomycetia</taxon>
        <taxon>Pirellulales</taxon>
        <taxon>Lacipirellulaceae</taxon>
        <taxon>Posidoniimonas</taxon>
    </lineage>
</organism>
<dbReference type="AlphaFoldDB" id="A0A5C5YMI9"/>